<evidence type="ECO:0000313" key="2">
    <source>
        <dbReference type="Proteomes" id="UP000499080"/>
    </source>
</evidence>
<sequence>MAGNSYRLQLMRFSRALKDKRPIYEQRHDKVILQHDIVRPHVAKPVNPYLEMLKWEVLLHPSYSRDFASSDYHLLRSMTHGLAEQHFRSYEDAKKWVDSLTASKTCHF</sequence>
<keyword evidence="2" id="KW-1185">Reference proteome</keyword>
<dbReference type="AlphaFoldDB" id="A0A4Y2I1G3"/>
<name>A0A4Y2I1G3_ARAVE</name>
<protein>
    <submittedName>
        <fullName evidence="1">Mariner Mos1 transposase</fullName>
    </submittedName>
</protein>
<comment type="caution">
    <text evidence="1">The sequence shown here is derived from an EMBL/GenBank/DDBJ whole genome shotgun (WGS) entry which is preliminary data.</text>
</comment>
<dbReference type="Gene3D" id="3.30.420.10">
    <property type="entry name" value="Ribonuclease H-like superfamily/Ribonuclease H"/>
    <property type="match status" value="1"/>
</dbReference>
<proteinExistence type="predicted"/>
<dbReference type="InterPro" id="IPR052709">
    <property type="entry name" value="Transposase-MT_Hybrid"/>
</dbReference>
<gene>
    <name evidence="1" type="primary">marinerT_38</name>
    <name evidence="1" type="ORF">AVEN_199062_1</name>
</gene>
<dbReference type="PANTHER" id="PTHR46060">
    <property type="entry name" value="MARINER MOS1 TRANSPOSASE-LIKE PROTEIN"/>
    <property type="match status" value="1"/>
</dbReference>
<evidence type="ECO:0000313" key="1">
    <source>
        <dbReference type="EMBL" id="GBM71398.1"/>
    </source>
</evidence>
<accession>A0A4Y2I1G3</accession>
<reference evidence="1 2" key="1">
    <citation type="journal article" date="2019" name="Sci. Rep.">
        <title>Orb-weaving spider Araneus ventricosus genome elucidates the spidroin gene catalogue.</title>
        <authorList>
            <person name="Kono N."/>
            <person name="Nakamura H."/>
            <person name="Ohtoshi R."/>
            <person name="Moran D.A.P."/>
            <person name="Shinohara A."/>
            <person name="Yoshida Y."/>
            <person name="Fujiwara M."/>
            <person name="Mori M."/>
            <person name="Tomita M."/>
            <person name="Arakawa K."/>
        </authorList>
    </citation>
    <scope>NUCLEOTIDE SEQUENCE [LARGE SCALE GENOMIC DNA]</scope>
</reference>
<organism evidence="1 2">
    <name type="scientific">Araneus ventricosus</name>
    <name type="common">Orbweaver spider</name>
    <name type="synonym">Epeira ventricosa</name>
    <dbReference type="NCBI Taxonomy" id="182803"/>
    <lineage>
        <taxon>Eukaryota</taxon>
        <taxon>Metazoa</taxon>
        <taxon>Ecdysozoa</taxon>
        <taxon>Arthropoda</taxon>
        <taxon>Chelicerata</taxon>
        <taxon>Arachnida</taxon>
        <taxon>Araneae</taxon>
        <taxon>Araneomorphae</taxon>
        <taxon>Entelegynae</taxon>
        <taxon>Araneoidea</taxon>
        <taxon>Araneidae</taxon>
        <taxon>Araneus</taxon>
    </lineage>
</organism>
<dbReference type="OrthoDB" id="6431520at2759"/>
<dbReference type="Proteomes" id="UP000499080">
    <property type="component" value="Unassembled WGS sequence"/>
</dbReference>
<dbReference type="EMBL" id="BGPR01104920">
    <property type="protein sequence ID" value="GBM71398.1"/>
    <property type="molecule type" value="Genomic_DNA"/>
</dbReference>
<dbReference type="GO" id="GO:0003676">
    <property type="term" value="F:nucleic acid binding"/>
    <property type="evidence" value="ECO:0007669"/>
    <property type="project" value="InterPro"/>
</dbReference>
<dbReference type="PANTHER" id="PTHR46060:SF1">
    <property type="entry name" value="MARINER MOS1 TRANSPOSASE-LIKE PROTEIN"/>
    <property type="match status" value="1"/>
</dbReference>
<dbReference type="InterPro" id="IPR036397">
    <property type="entry name" value="RNaseH_sf"/>
</dbReference>